<dbReference type="Pfam" id="PF03739">
    <property type="entry name" value="LptF_LptG"/>
    <property type="match status" value="1"/>
</dbReference>
<keyword evidence="4 6" id="KW-1133">Transmembrane helix</keyword>
<reference evidence="7" key="1">
    <citation type="submission" date="2021-10" db="EMBL/GenBank/DDBJ databases">
        <title>Genome Sequence of The Candidatus Hydrogeosomobacter endosymbioticus, an Intracellular Bacterial Symbiont of the Anaerobic Ciliate GW7.</title>
        <authorList>
            <person name="Shiohama Y."/>
            <person name="Shinzato N."/>
        </authorList>
    </citation>
    <scope>NUCLEOTIDE SEQUENCE [LARGE SCALE GENOMIC DNA]</scope>
    <source>
        <strain evidence="7">200920</strain>
    </source>
</reference>
<feature type="transmembrane region" description="Helical" evidence="6">
    <location>
        <begin position="37"/>
        <end position="61"/>
    </location>
</feature>
<keyword evidence="5 6" id="KW-0472">Membrane</keyword>
<accession>A0ABM7V9T4</accession>
<dbReference type="InterPro" id="IPR005495">
    <property type="entry name" value="LptG/LptF_permease"/>
</dbReference>
<feature type="transmembrane region" description="Helical" evidence="6">
    <location>
        <begin position="245"/>
        <end position="264"/>
    </location>
</feature>
<dbReference type="PANTHER" id="PTHR33529">
    <property type="entry name" value="SLR0882 PROTEIN-RELATED"/>
    <property type="match status" value="1"/>
</dbReference>
<evidence type="ECO:0000256" key="3">
    <source>
        <dbReference type="ARBA" id="ARBA00022692"/>
    </source>
</evidence>
<gene>
    <name evidence="7" type="ORF">HYD_6630</name>
</gene>
<evidence type="ECO:0000313" key="8">
    <source>
        <dbReference type="Proteomes" id="UP001320209"/>
    </source>
</evidence>
<dbReference type="Proteomes" id="UP001320209">
    <property type="component" value="Chromosome"/>
</dbReference>
<feature type="transmembrane region" description="Helical" evidence="6">
    <location>
        <begin position="271"/>
        <end position="289"/>
    </location>
</feature>
<protein>
    <recommendedName>
        <fullName evidence="9">Lipopolysaccharide export system permease protein LptF</fullName>
    </recommendedName>
</protein>
<name>A0ABM7V9T4_9PROT</name>
<keyword evidence="2" id="KW-1003">Cell membrane</keyword>
<dbReference type="EMBL" id="AP025225">
    <property type="protein sequence ID" value="BDB96530.1"/>
    <property type="molecule type" value="Genomic_DNA"/>
</dbReference>
<keyword evidence="8" id="KW-1185">Reference proteome</keyword>
<evidence type="ECO:0008006" key="9">
    <source>
        <dbReference type="Google" id="ProtNLM"/>
    </source>
</evidence>
<proteinExistence type="predicted"/>
<evidence type="ECO:0000256" key="2">
    <source>
        <dbReference type="ARBA" id="ARBA00022475"/>
    </source>
</evidence>
<keyword evidence="3 6" id="KW-0812">Transmembrane</keyword>
<evidence type="ECO:0000313" key="7">
    <source>
        <dbReference type="EMBL" id="BDB96530.1"/>
    </source>
</evidence>
<sequence>MIALPFGFLLAILFVYYKIINDHEMEAALCCGVAGSFFAYPCFAIAVFMVGFLYSISLFLLPISFQEFKKKEREIRSNIAPSILAPKQFIRINGRTIYVSERDAGNVFKNIIVYDESDPKKRTLITGKKASTEASADGGINFVITNGTHQEITIDRSAQPFFLKFKRYTVNLEPRKDFLVEKKPHESFIHELILNRNGGDDEKKRVYDAEILYRIVFPLMPIIFALVSVFVFLKTSAQRKNKWKQPLMATSMVMLFETVILFGLYKFSNPLFSFIMVFAMLFPVIIWLYELFREEKIKAADELLRREI</sequence>
<evidence type="ECO:0000256" key="4">
    <source>
        <dbReference type="ARBA" id="ARBA00022989"/>
    </source>
</evidence>
<evidence type="ECO:0000256" key="5">
    <source>
        <dbReference type="ARBA" id="ARBA00023136"/>
    </source>
</evidence>
<comment type="subcellular location">
    <subcellularLocation>
        <location evidence="1">Cell membrane</location>
        <topology evidence="1">Multi-pass membrane protein</topology>
    </subcellularLocation>
</comment>
<dbReference type="PANTHER" id="PTHR33529:SF6">
    <property type="entry name" value="YJGP_YJGQ FAMILY PERMEASE"/>
    <property type="match status" value="1"/>
</dbReference>
<evidence type="ECO:0000256" key="6">
    <source>
        <dbReference type="SAM" id="Phobius"/>
    </source>
</evidence>
<evidence type="ECO:0000256" key="1">
    <source>
        <dbReference type="ARBA" id="ARBA00004651"/>
    </source>
</evidence>
<feature type="transmembrane region" description="Helical" evidence="6">
    <location>
        <begin position="211"/>
        <end position="233"/>
    </location>
</feature>
<organism evidence="7 8">
    <name type="scientific">Candidatus Hydrogenosomobacter endosymbioticus</name>
    <dbReference type="NCBI Taxonomy" id="2558174"/>
    <lineage>
        <taxon>Bacteria</taxon>
        <taxon>Pseudomonadati</taxon>
        <taxon>Pseudomonadota</taxon>
        <taxon>Alphaproteobacteria</taxon>
        <taxon>Holosporales</taxon>
        <taxon>Holosporaceae</taxon>
        <taxon>Candidatus Hydrogenosomobacter</taxon>
    </lineage>
</organism>